<sequence>MAMEDSLNWNSLDNVANNQKVEIASIHLYDKALDWHIFKKMNGLEVPWERYEEEILNSLADTYCLENLQKATNEAIVKSKPVFTSYRNTAYASSAINSGGNVGTSVSKPLLALPPPQNNAIRAISSSANQGRRQLSRRQLSKKEYEEKEGSNSNEQLQTKIKEPLDDFADVFVVPKCLPPNISLDHIMPLKDGVTSFNIRPYRYPHKKKTQLKQWSRQLNQQIVKDKLSIPMIEKLIDELYGSKVFSKLDLRIGTLAYKLELPSTTHVHLVFHVLKLKKCHSTDLSMGTLPMCDTGERLAVTPYKLLDRKLAKQGNRAVIYGLITVEDATWELLTDLEKQFPEFDLTLEVKGLLKEGQML</sequence>
<comment type="caution">
    <text evidence="3">The sequence shown here is derived from an EMBL/GenBank/DDBJ whole genome shotgun (WGS) entry which is preliminary data.</text>
</comment>
<keyword evidence="4" id="KW-1185">Reference proteome</keyword>
<gene>
    <name evidence="3" type="ORF">Tco_0991733</name>
</gene>
<dbReference type="Proteomes" id="UP001151760">
    <property type="component" value="Unassembled WGS sequence"/>
</dbReference>
<reference evidence="3" key="1">
    <citation type="journal article" date="2022" name="Int. J. Mol. Sci.">
        <title>Draft Genome of Tanacetum Coccineum: Genomic Comparison of Closely Related Tanacetum-Family Plants.</title>
        <authorList>
            <person name="Yamashiro T."/>
            <person name="Shiraishi A."/>
            <person name="Nakayama K."/>
            <person name="Satake H."/>
        </authorList>
    </citation>
    <scope>NUCLEOTIDE SEQUENCE</scope>
</reference>
<dbReference type="InterPro" id="IPR043128">
    <property type="entry name" value="Rev_trsase/Diguanyl_cyclase"/>
</dbReference>
<dbReference type="Gene3D" id="3.30.70.270">
    <property type="match status" value="1"/>
</dbReference>
<protein>
    <recommendedName>
        <fullName evidence="2">Tf2-1-like SH3-like domain-containing protein</fullName>
    </recommendedName>
</protein>
<accession>A0ABQ5F0V2</accession>
<evidence type="ECO:0000313" key="4">
    <source>
        <dbReference type="Proteomes" id="UP001151760"/>
    </source>
</evidence>
<dbReference type="InterPro" id="IPR043502">
    <property type="entry name" value="DNA/RNA_pol_sf"/>
</dbReference>
<organism evidence="3 4">
    <name type="scientific">Tanacetum coccineum</name>
    <dbReference type="NCBI Taxonomy" id="301880"/>
    <lineage>
        <taxon>Eukaryota</taxon>
        <taxon>Viridiplantae</taxon>
        <taxon>Streptophyta</taxon>
        <taxon>Embryophyta</taxon>
        <taxon>Tracheophyta</taxon>
        <taxon>Spermatophyta</taxon>
        <taxon>Magnoliopsida</taxon>
        <taxon>eudicotyledons</taxon>
        <taxon>Gunneridae</taxon>
        <taxon>Pentapetalae</taxon>
        <taxon>asterids</taxon>
        <taxon>campanulids</taxon>
        <taxon>Asterales</taxon>
        <taxon>Asteraceae</taxon>
        <taxon>Asteroideae</taxon>
        <taxon>Anthemideae</taxon>
        <taxon>Anthemidinae</taxon>
        <taxon>Tanacetum</taxon>
    </lineage>
</organism>
<feature type="domain" description="Tf2-1-like SH3-like" evidence="2">
    <location>
        <begin position="252"/>
        <end position="281"/>
    </location>
</feature>
<dbReference type="Pfam" id="PF24626">
    <property type="entry name" value="SH3_Tf2-1"/>
    <property type="match status" value="1"/>
</dbReference>
<reference evidence="3" key="2">
    <citation type="submission" date="2022-01" db="EMBL/GenBank/DDBJ databases">
        <authorList>
            <person name="Yamashiro T."/>
            <person name="Shiraishi A."/>
            <person name="Satake H."/>
            <person name="Nakayama K."/>
        </authorList>
    </citation>
    <scope>NUCLEOTIDE SEQUENCE</scope>
</reference>
<feature type="region of interest" description="Disordered" evidence="1">
    <location>
        <begin position="125"/>
        <end position="157"/>
    </location>
</feature>
<name>A0ABQ5F0V2_9ASTR</name>
<dbReference type="SUPFAM" id="SSF56672">
    <property type="entry name" value="DNA/RNA polymerases"/>
    <property type="match status" value="1"/>
</dbReference>
<feature type="compositionally biased region" description="Basic and acidic residues" evidence="1">
    <location>
        <begin position="141"/>
        <end position="150"/>
    </location>
</feature>
<evidence type="ECO:0000313" key="3">
    <source>
        <dbReference type="EMBL" id="GJT56679.1"/>
    </source>
</evidence>
<dbReference type="EMBL" id="BQNB010016867">
    <property type="protein sequence ID" value="GJT56679.1"/>
    <property type="molecule type" value="Genomic_DNA"/>
</dbReference>
<evidence type="ECO:0000259" key="2">
    <source>
        <dbReference type="Pfam" id="PF24626"/>
    </source>
</evidence>
<dbReference type="InterPro" id="IPR056924">
    <property type="entry name" value="SH3_Tf2-1"/>
</dbReference>
<evidence type="ECO:0000256" key="1">
    <source>
        <dbReference type="SAM" id="MobiDB-lite"/>
    </source>
</evidence>
<proteinExistence type="predicted"/>